<protein>
    <submittedName>
        <fullName evidence="1">Uncharacterized protein</fullName>
    </submittedName>
</protein>
<name>A0AAD7BM76_MYCRO</name>
<dbReference type="EMBL" id="JARKIE010000603">
    <property type="protein sequence ID" value="KAJ7625203.1"/>
    <property type="molecule type" value="Genomic_DNA"/>
</dbReference>
<keyword evidence="2" id="KW-1185">Reference proteome</keyword>
<dbReference type="Proteomes" id="UP001221757">
    <property type="component" value="Unassembled WGS sequence"/>
</dbReference>
<gene>
    <name evidence="1" type="ORF">B0H17DRAFT_1151206</name>
</gene>
<evidence type="ECO:0000313" key="2">
    <source>
        <dbReference type="Proteomes" id="UP001221757"/>
    </source>
</evidence>
<comment type="caution">
    <text evidence="1">The sequence shown here is derived from an EMBL/GenBank/DDBJ whole genome shotgun (WGS) entry which is preliminary data.</text>
</comment>
<evidence type="ECO:0000313" key="1">
    <source>
        <dbReference type="EMBL" id="KAJ7625203.1"/>
    </source>
</evidence>
<organism evidence="1 2">
    <name type="scientific">Mycena rosella</name>
    <name type="common">Pink bonnet</name>
    <name type="synonym">Agaricus rosellus</name>
    <dbReference type="NCBI Taxonomy" id="1033263"/>
    <lineage>
        <taxon>Eukaryota</taxon>
        <taxon>Fungi</taxon>
        <taxon>Dikarya</taxon>
        <taxon>Basidiomycota</taxon>
        <taxon>Agaricomycotina</taxon>
        <taxon>Agaricomycetes</taxon>
        <taxon>Agaricomycetidae</taxon>
        <taxon>Agaricales</taxon>
        <taxon>Marasmiineae</taxon>
        <taxon>Mycenaceae</taxon>
        <taxon>Mycena</taxon>
    </lineage>
</organism>
<reference evidence="1" key="1">
    <citation type="submission" date="2023-03" db="EMBL/GenBank/DDBJ databases">
        <title>Massive genome expansion in bonnet fungi (Mycena s.s.) driven by repeated elements and novel gene families across ecological guilds.</title>
        <authorList>
            <consortium name="Lawrence Berkeley National Laboratory"/>
            <person name="Harder C.B."/>
            <person name="Miyauchi S."/>
            <person name="Viragh M."/>
            <person name="Kuo A."/>
            <person name="Thoen E."/>
            <person name="Andreopoulos B."/>
            <person name="Lu D."/>
            <person name="Skrede I."/>
            <person name="Drula E."/>
            <person name="Henrissat B."/>
            <person name="Morin E."/>
            <person name="Kohler A."/>
            <person name="Barry K."/>
            <person name="LaButti K."/>
            <person name="Morin E."/>
            <person name="Salamov A."/>
            <person name="Lipzen A."/>
            <person name="Mereny Z."/>
            <person name="Hegedus B."/>
            <person name="Baldrian P."/>
            <person name="Stursova M."/>
            <person name="Weitz H."/>
            <person name="Taylor A."/>
            <person name="Grigoriev I.V."/>
            <person name="Nagy L.G."/>
            <person name="Martin F."/>
            <person name="Kauserud H."/>
        </authorList>
    </citation>
    <scope>NUCLEOTIDE SEQUENCE</scope>
    <source>
        <strain evidence="1">CBHHK067</strain>
    </source>
</reference>
<accession>A0AAD7BM76</accession>
<dbReference type="AlphaFoldDB" id="A0AAD7BM76"/>
<sequence length="476" mass="53304">MDIISLSRFHDSIVRIPADGFEVIPGGLRQFLQENLRAKVFLVSIAVFEDRWATRTPQTLNAEEVFSIRICMHVIVDHVYYAARLCQNKLRMSFSRFNTPSEATWMLHLILVLIHVIGFDGDDGPAERGIGPTTMALVETDFLLRKASETYLVHRLSEQPHFLDYEEYDPHRTVQPYFNGRRSLRQRPTEHATEIGAIVESLLGILARIRATQFGADEQEVAMPAGVTSVRISELDCTGALLRGLHSSGPPQRESKTIKREDYPWNQGVIDPVLLEGDPNSMEPGRECSVMPSDMSPLPGPTTIDPAQEYTVAEAYELIRRHIHYIGFADVRPHLVVEKLVRPSVFVLKRVLCPDGDGLWLHRSSLSPMSHCLVRQSTALMQSGVRSPSRDKAAAGRCLVEETAVFRGGSLMGLLDLHIILLTYCVESWTGGPPVSQDLWLSRALVVAWSWNLVEQVLDYPSYIPGSVSDITLGLE</sequence>
<proteinExistence type="predicted"/>